<accession>A0ABD1ULG6</accession>
<organism evidence="13 14">
    <name type="scientific">Abeliophyllum distichum</name>
    <dbReference type="NCBI Taxonomy" id="126358"/>
    <lineage>
        <taxon>Eukaryota</taxon>
        <taxon>Viridiplantae</taxon>
        <taxon>Streptophyta</taxon>
        <taxon>Embryophyta</taxon>
        <taxon>Tracheophyta</taxon>
        <taxon>Spermatophyta</taxon>
        <taxon>Magnoliopsida</taxon>
        <taxon>eudicotyledons</taxon>
        <taxon>Gunneridae</taxon>
        <taxon>Pentapetalae</taxon>
        <taxon>asterids</taxon>
        <taxon>lamiids</taxon>
        <taxon>Lamiales</taxon>
        <taxon>Oleaceae</taxon>
        <taxon>Forsythieae</taxon>
        <taxon>Abeliophyllum</taxon>
    </lineage>
</organism>
<evidence type="ECO:0000256" key="6">
    <source>
        <dbReference type="ARBA" id="ARBA00023145"/>
    </source>
</evidence>
<reference evidence="14" key="1">
    <citation type="submission" date="2024-07" db="EMBL/GenBank/DDBJ databases">
        <title>Two chromosome-level genome assemblies of Korean endemic species Abeliophyllum distichum and Forsythia ovata (Oleaceae).</title>
        <authorList>
            <person name="Jang H."/>
        </authorList>
    </citation>
    <scope>NUCLEOTIDE SEQUENCE [LARGE SCALE GENOMIC DNA]</scope>
</reference>
<dbReference type="GO" id="GO:0008234">
    <property type="term" value="F:cysteine-type peptidase activity"/>
    <property type="evidence" value="ECO:0007669"/>
    <property type="project" value="UniProtKB-KW"/>
</dbReference>
<feature type="domain" description="Cathepsin propeptide inhibitor" evidence="12">
    <location>
        <begin position="54"/>
        <end position="110"/>
    </location>
</feature>
<dbReference type="InterPro" id="IPR000668">
    <property type="entry name" value="Peptidase_C1A_C"/>
</dbReference>
<name>A0ABD1ULG6_9LAMI</name>
<keyword evidence="4" id="KW-0378">Hydrolase</keyword>
<evidence type="ECO:0000256" key="5">
    <source>
        <dbReference type="ARBA" id="ARBA00022807"/>
    </source>
</evidence>
<dbReference type="AlphaFoldDB" id="A0ABD1ULG6"/>
<dbReference type="GO" id="GO:0006508">
    <property type="term" value="P:proteolysis"/>
    <property type="evidence" value="ECO:0007669"/>
    <property type="project" value="UniProtKB-KW"/>
</dbReference>
<feature type="domain" description="Peptidase C1A papain C-terminal" evidence="11">
    <location>
        <begin position="146"/>
        <end position="371"/>
    </location>
</feature>
<dbReference type="Pfam" id="PF08246">
    <property type="entry name" value="Inhibitor_I29"/>
    <property type="match status" value="1"/>
</dbReference>
<dbReference type="Pfam" id="PF00112">
    <property type="entry name" value="Peptidase_C1"/>
    <property type="match status" value="1"/>
</dbReference>
<dbReference type="InterPro" id="IPR039417">
    <property type="entry name" value="Peptidase_C1A_papain-like"/>
</dbReference>
<dbReference type="EMBL" id="JBFOLK010000003">
    <property type="protein sequence ID" value="KAL2525889.1"/>
    <property type="molecule type" value="Genomic_DNA"/>
</dbReference>
<dbReference type="SUPFAM" id="SSF54001">
    <property type="entry name" value="Cysteine proteinases"/>
    <property type="match status" value="1"/>
</dbReference>
<dbReference type="Gene3D" id="3.90.70.10">
    <property type="entry name" value="Cysteine proteinases"/>
    <property type="match status" value="1"/>
</dbReference>
<evidence type="ECO:0000256" key="8">
    <source>
        <dbReference type="ARBA" id="ARBA00023180"/>
    </source>
</evidence>
<evidence type="ECO:0000256" key="10">
    <source>
        <dbReference type="SAM" id="SignalP"/>
    </source>
</evidence>
<evidence type="ECO:0000259" key="11">
    <source>
        <dbReference type="SMART" id="SM00645"/>
    </source>
</evidence>
<keyword evidence="9" id="KW-0175">Coiled coil</keyword>
<evidence type="ECO:0000256" key="1">
    <source>
        <dbReference type="ARBA" id="ARBA00008455"/>
    </source>
</evidence>
<protein>
    <submittedName>
        <fullName evidence="13">Papain family cysteine protease</fullName>
    </submittedName>
</protein>
<dbReference type="SMART" id="SM00645">
    <property type="entry name" value="Pept_C1"/>
    <property type="match status" value="1"/>
</dbReference>
<evidence type="ECO:0000256" key="9">
    <source>
        <dbReference type="SAM" id="Coils"/>
    </source>
</evidence>
<dbReference type="PRINTS" id="PR00705">
    <property type="entry name" value="PAPAIN"/>
</dbReference>
<dbReference type="InterPro" id="IPR025661">
    <property type="entry name" value="Pept_asp_AS"/>
</dbReference>
<evidence type="ECO:0000256" key="4">
    <source>
        <dbReference type="ARBA" id="ARBA00022801"/>
    </source>
</evidence>
<feature type="coiled-coil region" evidence="9">
    <location>
        <begin position="445"/>
        <end position="493"/>
    </location>
</feature>
<dbReference type="InterPro" id="IPR038765">
    <property type="entry name" value="Papain-like_cys_pep_sf"/>
</dbReference>
<evidence type="ECO:0000313" key="14">
    <source>
        <dbReference type="Proteomes" id="UP001604336"/>
    </source>
</evidence>
<sequence>MMGGVLIYAVSVALLTCALLLHANPEDPIIVQVTETHHRQQHHHFLGTATELHFKNFMQEYRKEYSTHEEYVHRLGIFAKNLIRAAEHQAMDPTAVHGVTQFSDLSEDEFERMYMGVKGGGGLGGAAPWANGGGVPVAPEMDVSGLPDSFDWREKGAVTEVKMQGTCGSCWAFSTTGAIEGANFIATGDLLNLSEQQLVDCDHACDAIEKDACDDGCSGGLMTNAYKYLIEAGGIEEEDVYPYTGKRDECKFRPEKVAVKLVNFTSIPVNENQIAAYLVHHGPLAVGINAVFMQTYIGGVSCPLICGKKLLNHGVLLVGYGSRGFSILRLGYKPYWIIKNSWGKNWGEKGYYRLCRGHGMCGMNNMVSAVMTQTSRSNQVTSYVRIRGYCLRPINFVGTNDTAVVLLDVESISDIKLSNSFTYSKRKNEALQECQSVAADRDALAAEMETRLIELDKLFEEHEELLKQKDEKLHKLEGALDQATFELAKDEETVVKNYKKSELYIMNVDIVGV</sequence>
<dbReference type="InterPro" id="IPR013128">
    <property type="entry name" value="Peptidase_C1A"/>
</dbReference>
<dbReference type="GO" id="GO:0000323">
    <property type="term" value="C:lytic vacuole"/>
    <property type="evidence" value="ECO:0007669"/>
    <property type="project" value="UniProtKB-ARBA"/>
</dbReference>
<proteinExistence type="inferred from homology"/>
<keyword evidence="5" id="KW-0788">Thiol protease</keyword>
<dbReference type="CDD" id="cd02248">
    <property type="entry name" value="Peptidase_C1A"/>
    <property type="match status" value="1"/>
</dbReference>
<evidence type="ECO:0000313" key="13">
    <source>
        <dbReference type="EMBL" id="KAL2525889.1"/>
    </source>
</evidence>
<dbReference type="InterPro" id="IPR013201">
    <property type="entry name" value="Prot_inhib_I29"/>
</dbReference>
<dbReference type="Proteomes" id="UP001604336">
    <property type="component" value="Unassembled WGS sequence"/>
</dbReference>
<dbReference type="PROSITE" id="PS00139">
    <property type="entry name" value="THIOL_PROTEASE_CYS"/>
    <property type="match status" value="1"/>
</dbReference>
<evidence type="ECO:0000256" key="7">
    <source>
        <dbReference type="ARBA" id="ARBA00023157"/>
    </source>
</evidence>
<evidence type="ECO:0000256" key="2">
    <source>
        <dbReference type="ARBA" id="ARBA00022670"/>
    </source>
</evidence>
<gene>
    <name evidence="13" type="ORF">Adt_10943</name>
</gene>
<dbReference type="InterPro" id="IPR000169">
    <property type="entry name" value="Pept_cys_AS"/>
</dbReference>
<feature type="signal peptide" evidence="10">
    <location>
        <begin position="1"/>
        <end position="23"/>
    </location>
</feature>
<keyword evidence="14" id="KW-1185">Reference proteome</keyword>
<evidence type="ECO:0000259" key="12">
    <source>
        <dbReference type="SMART" id="SM00848"/>
    </source>
</evidence>
<dbReference type="SMART" id="SM00848">
    <property type="entry name" value="Inhibitor_I29"/>
    <property type="match status" value="1"/>
</dbReference>
<comment type="similarity">
    <text evidence="1">Belongs to the peptidase C1 family.</text>
</comment>
<feature type="chain" id="PRO_5044819512" evidence="10">
    <location>
        <begin position="24"/>
        <end position="513"/>
    </location>
</feature>
<dbReference type="FunFam" id="3.90.70.10:FF:000057">
    <property type="entry name" value="Cysteine protease RD19A"/>
    <property type="match status" value="1"/>
</dbReference>
<dbReference type="PANTHER" id="PTHR12411">
    <property type="entry name" value="CYSTEINE PROTEASE FAMILY C1-RELATED"/>
    <property type="match status" value="1"/>
</dbReference>
<keyword evidence="8" id="KW-0325">Glycoprotein</keyword>
<comment type="caution">
    <text evidence="13">The sequence shown here is derived from an EMBL/GenBank/DDBJ whole genome shotgun (WGS) entry which is preliminary data.</text>
</comment>
<keyword evidence="3 10" id="KW-0732">Signal</keyword>
<dbReference type="PROSITE" id="PS00640">
    <property type="entry name" value="THIOL_PROTEASE_ASN"/>
    <property type="match status" value="1"/>
</dbReference>
<keyword evidence="2 13" id="KW-0645">Protease</keyword>
<dbReference type="InterPro" id="IPR025660">
    <property type="entry name" value="Pept_his_AS"/>
</dbReference>
<evidence type="ECO:0000256" key="3">
    <source>
        <dbReference type="ARBA" id="ARBA00022729"/>
    </source>
</evidence>
<keyword evidence="6" id="KW-0865">Zymogen</keyword>
<dbReference type="PROSITE" id="PS00639">
    <property type="entry name" value="THIOL_PROTEASE_HIS"/>
    <property type="match status" value="1"/>
</dbReference>
<keyword evidence="7" id="KW-1015">Disulfide bond</keyword>